<sequence length="675" mass="76305">MARIIVAISTVLCSLLAAEACQFPAFMHTNNTQRDWRGRIKEQHTEITLQLTVEGNTLRSTATDSSANSFAWVCLQQQAKDRFMVAHEESGQQGTRYTCVEFVQRSDNVVQIRSATVSKRMSNGLCTDSAMNLDPWLLIDKTHVASDEQVCALEGGFSIRIYDKLYQQGVCDGYHGETRLESECMRGEGLFFYFRQQSCVPDSLYMYFTQRTICLANWQEGPYTFMLLRHDMMPQYMWLMRFPTVLTGQSFTAYLFKDLVADVDSPVTSSQNYLRLDMVRDSVRPVSSLCVDDYEVCSVWREPCTSGSQMALTCSRTCGLCNATRPNVCAFPTDWQGTWYDGNRLESPAMTADSSTLTMHGQVEERFYCVDWDTTPTSSDKTTHDQMLVAEFHNGCKPRYTCAQIAQHSNNVMRLKMSQTLRWPFTSSIDEPIDCTHFTYDHERTFLDSKYRSKNARILLAKDEASAVSCQIPDAMRNFVATFKDGTECMGSTVQETADGNSMQVVLSDQCSAASQLPSTLFSCMESVRTQYKDLVVVVQATNTAEDKLFCWVFPRRPRSVFYLLAGNECNEAVRRRIRNSRLDPLVTFSKRRLRDSNEESESPPEEGHLPEINPPSNTDPSDLRTKPPPVPANRTEDDLEAVDGDGVNPAPYVVLATVLIFALFQIPCICKTSS</sequence>
<keyword evidence="2" id="KW-0732">Signal</keyword>
<proteinExistence type="predicted"/>
<dbReference type="SMART" id="SM00254">
    <property type="entry name" value="ShKT"/>
    <property type="match status" value="1"/>
</dbReference>
<evidence type="ECO:0000313" key="6">
    <source>
        <dbReference type="Proteomes" id="UP000014760"/>
    </source>
</evidence>
<dbReference type="Pfam" id="PF23070">
    <property type="entry name" value="DUF7043"/>
    <property type="match status" value="2"/>
</dbReference>
<evidence type="ECO:0000256" key="1">
    <source>
        <dbReference type="SAM" id="MobiDB-lite"/>
    </source>
</evidence>
<protein>
    <recommendedName>
        <fullName evidence="3">ShKT domain-containing protein</fullName>
    </recommendedName>
</protein>
<accession>R7VJG3</accession>
<dbReference type="PANTHER" id="PTHR22255:SF9">
    <property type="entry name" value="LP06548P"/>
    <property type="match status" value="1"/>
</dbReference>
<evidence type="ECO:0000313" key="4">
    <source>
        <dbReference type="EMBL" id="ELU18697.1"/>
    </source>
</evidence>
<evidence type="ECO:0000256" key="2">
    <source>
        <dbReference type="SAM" id="SignalP"/>
    </source>
</evidence>
<dbReference type="EMBL" id="AMQN01000490">
    <property type="status" value="NOT_ANNOTATED_CDS"/>
    <property type="molecule type" value="Genomic_DNA"/>
</dbReference>
<keyword evidence="6" id="KW-1185">Reference proteome</keyword>
<dbReference type="HOGENOM" id="CLU_407256_0_0_1"/>
<dbReference type="Proteomes" id="UP000014760">
    <property type="component" value="Unassembled WGS sequence"/>
</dbReference>
<reference evidence="4 6" key="2">
    <citation type="journal article" date="2013" name="Nature">
        <title>Insights into bilaterian evolution from three spiralian genomes.</title>
        <authorList>
            <person name="Simakov O."/>
            <person name="Marletaz F."/>
            <person name="Cho S.J."/>
            <person name="Edsinger-Gonzales E."/>
            <person name="Havlak P."/>
            <person name="Hellsten U."/>
            <person name="Kuo D.H."/>
            <person name="Larsson T."/>
            <person name="Lv J."/>
            <person name="Arendt D."/>
            <person name="Savage R."/>
            <person name="Osoegawa K."/>
            <person name="de Jong P."/>
            <person name="Grimwood J."/>
            <person name="Chapman J.A."/>
            <person name="Shapiro H."/>
            <person name="Aerts A."/>
            <person name="Otillar R.P."/>
            <person name="Terry A.Y."/>
            <person name="Boore J.L."/>
            <person name="Grigoriev I.V."/>
            <person name="Lindberg D.R."/>
            <person name="Seaver E.C."/>
            <person name="Weisblat D.A."/>
            <person name="Putnam N.H."/>
            <person name="Rokhsar D.S."/>
        </authorList>
    </citation>
    <scope>NUCLEOTIDE SEQUENCE</scope>
    <source>
        <strain evidence="4 6">I ESC-2004</strain>
    </source>
</reference>
<evidence type="ECO:0000313" key="5">
    <source>
        <dbReference type="EnsemblMetazoa" id="CapteP218417"/>
    </source>
</evidence>
<reference evidence="5" key="3">
    <citation type="submission" date="2015-06" db="UniProtKB">
        <authorList>
            <consortium name="EnsemblMetazoa"/>
        </authorList>
    </citation>
    <scope>IDENTIFICATION</scope>
</reference>
<dbReference type="InterPro" id="IPR003582">
    <property type="entry name" value="ShKT_dom"/>
</dbReference>
<dbReference type="AlphaFoldDB" id="R7VJG3"/>
<evidence type="ECO:0000259" key="3">
    <source>
        <dbReference type="SMART" id="SM00254"/>
    </source>
</evidence>
<feature type="region of interest" description="Disordered" evidence="1">
    <location>
        <begin position="593"/>
        <end position="645"/>
    </location>
</feature>
<feature type="domain" description="ShKT" evidence="3">
    <location>
        <begin position="289"/>
        <end position="322"/>
    </location>
</feature>
<dbReference type="PANTHER" id="PTHR22255">
    <property type="entry name" value="LP06548P"/>
    <property type="match status" value="1"/>
</dbReference>
<dbReference type="InterPro" id="IPR055471">
    <property type="entry name" value="DUF7043"/>
</dbReference>
<organism evidence="4">
    <name type="scientific">Capitella teleta</name>
    <name type="common">Polychaete worm</name>
    <dbReference type="NCBI Taxonomy" id="283909"/>
    <lineage>
        <taxon>Eukaryota</taxon>
        <taxon>Metazoa</taxon>
        <taxon>Spiralia</taxon>
        <taxon>Lophotrochozoa</taxon>
        <taxon>Annelida</taxon>
        <taxon>Polychaeta</taxon>
        <taxon>Sedentaria</taxon>
        <taxon>Scolecida</taxon>
        <taxon>Capitellidae</taxon>
        <taxon>Capitella</taxon>
    </lineage>
</organism>
<reference evidence="6" key="1">
    <citation type="submission" date="2012-12" db="EMBL/GenBank/DDBJ databases">
        <authorList>
            <person name="Hellsten U."/>
            <person name="Grimwood J."/>
            <person name="Chapman J.A."/>
            <person name="Shapiro H."/>
            <person name="Aerts A."/>
            <person name="Otillar R.P."/>
            <person name="Terry A.Y."/>
            <person name="Boore J.L."/>
            <person name="Simakov O."/>
            <person name="Marletaz F."/>
            <person name="Cho S.-J."/>
            <person name="Edsinger-Gonzales E."/>
            <person name="Havlak P."/>
            <person name="Kuo D.-H."/>
            <person name="Larsson T."/>
            <person name="Lv J."/>
            <person name="Arendt D."/>
            <person name="Savage R."/>
            <person name="Osoegawa K."/>
            <person name="de Jong P."/>
            <person name="Lindberg D.R."/>
            <person name="Seaver E.C."/>
            <person name="Weisblat D.A."/>
            <person name="Putnam N.H."/>
            <person name="Grigoriev I.V."/>
            <person name="Rokhsar D.S."/>
        </authorList>
    </citation>
    <scope>NUCLEOTIDE SEQUENCE</scope>
    <source>
        <strain evidence="6">I ESC-2004</strain>
    </source>
</reference>
<dbReference type="EnsemblMetazoa" id="CapteT218417">
    <property type="protein sequence ID" value="CapteP218417"/>
    <property type="gene ID" value="CapteG218417"/>
</dbReference>
<dbReference type="OrthoDB" id="6047467at2759"/>
<dbReference type="OMA" id="WRSATEF"/>
<feature type="chain" id="PRO_5008789118" description="ShKT domain-containing protein" evidence="2">
    <location>
        <begin position="21"/>
        <end position="675"/>
    </location>
</feature>
<gene>
    <name evidence="4" type="ORF">CAPTEDRAFT_218417</name>
</gene>
<dbReference type="Pfam" id="PF01549">
    <property type="entry name" value="ShK"/>
    <property type="match status" value="1"/>
</dbReference>
<feature type="signal peptide" evidence="2">
    <location>
        <begin position="1"/>
        <end position="20"/>
    </location>
</feature>
<name>R7VJG3_CAPTE</name>
<dbReference type="EMBL" id="KB291799">
    <property type="protein sequence ID" value="ELU18697.1"/>
    <property type="molecule type" value="Genomic_DNA"/>
</dbReference>